<dbReference type="SUPFAM" id="SSF57850">
    <property type="entry name" value="RING/U-box"/>
    <property type="match status" value="1"/>
</dbReference>
<evidence type="ECO:0000256" key="6">
    <source>
        <dbReference type="ARBA" id="ARBA00022786"/>
    </source>
</evidence>
<proteinExistence type="predicted"/>
<evidence type="ECO:0000256" key="8">
    <source>
        <dbReference type="PROSITE-ProRule" id="PRU00175"/>
    </source>
</evidence>
<name>A0AAD8K936_TARER</name>
<keyword evidence="11" id="KW-1185">Reference proteome</keyword>
<evidence type="ECO:0000256" key="5">
    <source>
        <dbReference type="ARBA" id="ARBA00022771"/>
    </source>
</evidence>
<evidence type="ECO:0000256" key="1">
    <source>
        <dbReference type="ARBA" id="ARBA00000900"/>
    </source>
</evidence>
<evidence type="ECO:0000313" key="10">
    <source>
        <dbReference type="EMBL" id="KAK1416352.1"/>
    </source>
</evidence>
<dbReference type="PROSITE" id="PS50089">
    <property type="entry name" value="ZF_RING_2"/>
    <property type="match status" value="1"/>
</dbReference>
<accession>A0AAD8K936</accession>
<evidence type="ECO:0000256" key="7">
    <source>
        <dbReference type="ARBA" id="ARBA00022833"/>
    </source>
</evidence>
<evidence type="ECO:0000256" key="2">
    <source>
        <dbReference type="ARBA" id="ARBA00012483"/>
    </source>
</evidence>
<dbReference type="InterPro" id="IPR001841">
    <property type="entry name" value="Znf_RING"/>
</dbReference>
<evidence type="ECO:0000313" key="11">
    <source>
        <dbReference type="Proteomes" id="UP001229421"/>
    </source>
</evidence>
<dbReference type="EC" id="2.3.2.27" evidence="2"/>
<dbReference type="InterPro" id="IPR013083">
    <property type="entry name" value="Znf_RING/FYVE/PHD"/>
</dbReference>
<protein>
    <recommendedName>
        <fullName evidence="2">RING-type E3 ubiquitin transferase</fullName>
        <ecNumber evidence="2">2.3.2.27</ecNumber>
    </recommendedName>
</protein>
<comment type="caution">
    <text evidence="10">The sequence shown here is derived from an EMBL/GenBank/DDBJ whole genome shotgun (WGS) entry which is preliminary data.</text>
</comment>
<gene>
    <name evidence="10" type="ORF">QVD17_32143</name>
</gene>
<dbReference type="SMART" id="SM00184">
    <property type="entry name" value="RING"/>
    <property type="match status" value="1"/>
</dbReference>
<dbReference type="GO" id="GO:0008270">
    <property type="term" value="F:zinc ion binding"/>
    <property type="evidence" value="ECO:0007669"/>
    <property type="project" value="UniProtKB-KW"/>
</dbReference>
<keyword evidence="6" id="KW-0833">Ubl conjugation pathway</keyword>
<dbReference type="PANTHER" id="PTHR22937">
    <property type="entry name" value="E3 UBIQUITIN-PROTEIN LIGASE RNF165"/>
    <property type="match status" value="1"/>
</dbReference>
<dbReference type="Gene3D" id="3.30.40.10">
    <property type="entry name" value="Zinc/RING finger domain, C3HC4 (zinc finger)"/>
    <property type="match status" value="1"/>
</dbReference>
<keyword evidence="4" id="KW-0479">Metal-binding</keyword>
<evidence type="ECO:0000259" key="9">
    <source>
        <dbReference type="PROSITE" id="PS50089"/>
    </source>
</evidence>
<dbReference type="Proteomes" id="UP001229421">
    <property type="component" value="Unassembled WGS sequence"/>
</dbReference>
<feature type="domain" description="RING-type" evidence="9">
    <location>
        <begin position="145"/>
        <end position="186"/>
    </location>
</feature>
<dbReference type="AlphaFoldDB" id="A0AAD8K936"/>
<dbReference type="EMBL" id="JAUHHV010000008">
    <property type="protein sequence ID" value="KAK1416352.1"/>
    <property type="molecule type" value="Genomic_DNA"/>
</dbReference>
<comment type="catalytic activity">
    <reaction evidence="1">
        <text>S-ubiquitinyl-[E2 ubiquitin-conjugating enzyme]-L-cysteine + [acceptor protein]-L-lysine = [E2 ubiquitin-conjugating enzyme]-L-cysteine + N(6)-ubiquitinyl-[acceptor protein]-L-lysine.</text>
        <dbReference type="EC" id="2.3.2.27"/>
    </reaction>
</comment>
<keyword evidence="5 8" id="KW-0863">Zinc-finger</keyword>
<dbReference type="GO" id="GO:0061630">
    <property type="term" value="F:ubiquitin protein ligase activity"/>
    <property type="evidence" value="ECO:0007669"/>
    <property type="project" value="UniProtKB-EC"/>
</dbReference>
<keyword evidence="7" id="KW-0862">Zinc</keyword>
<dbReference type="Pfam" id="PF13639">
    <property type="entry name" value="zf-RING_2"/>
    <property type="match status" value="1"/>
</dbReference>
<sequence length="192" mass="22265">MQQPRTAYGVPIIYPFPTWFHQPNHVHYTRGLYSRSVEYLDDVAVLNAPGTNTMWMNQQLMHSYTPNQYAPYQRQEDTFLDTNHTIPVHPVEAYLHERLMMLELEEAGHAVQRPTTNRSGSGLSEEEISKRLHVYTARGKIGDNCCICLCEYEKNEKMGSLECGHQYHEECIKRWLLSKNVCPMCRSTALTV</sequence>
<evidence type="ECO:0000256" key="3">
    <source>
        <dbReference type="ARBA" id="ARBA00022679"/>
    </source>
</evidence>
<reference evidence="10" key="1">
    <citation type="journal article" date="2023" name="bioRxiv">
        <title>Improved chromosome-level genome assembly for marigold (Tagetes erecta).</title>
        <authorList>
            <person name="Jiang F."/>
            <person name="Yuan L."/>
            <person name="Wang S."/>
            <person name="Wang H."/>
            <person name="Xu D."/>
            <person name="Wang A."/>
            <person name="Fan W."/>
        </authorList>
    </citation>
    <scope>NUCLEOTIDE SEQUENCE</scope>
    <source>
        <strain evidence="10">WSJ</strain>
        <tissue evidence="10">Leaf</tissue>
    </source>
</reference>
<evidence type="ECO:0000256" key="4">
    <source>
        <dbReference type="ARBA" id="ARBA00022723"/>
    </source>
</evidence>
<dbReference type="InterPro" id="IPR045191">
    <property type="entry name" value="MBR1/2-like"/>
</dbReference>
<organism evidence="10 11">
    <name type="scientific">Tagetes erecta</name>
    <name type="common">African marigold</name>
    <dbReference type="NCBI Taxonomy" id="13708"/>
    <lineage>
        <taxon>Eukaryota</taxon>
        <taxon>Viridiplantae</taxon>
        <taxon>Streptophyta</taxon>
        <taxon>Embryophyta</taxon>
        <taxon>Tracheophyta</taxon>
        <taxon>Spermatophyta</taxon>
        <taxon>Magnoliopsida</taxon>
        <taxon>eudicotyledons</taxon>
        <taxon>Gunneridae</taxon>
        <taxon>Pentapetalae</taxon>
        <taxon>asterids</taxon>
        <taxon>campanulids</taxon>
        <taxon>Asterales</taxon>
        <taxon>Asteraceae</taxon>
        <taxon>Asteroideae</taxon>
        <taxon>Heliantheae alliance</taxon>
        <taxon>Tageteae</taxon>
        <taxon>Tagetes</taxon>
    </lineage>
</organism>
<dbReference type="PANTHER" id="PTHR22937:SF163">
    <property type="entry name" value="RING-TYPE E3 UBIQUITIN TRANSFERASE"/>
    <property type="match status" value="1"/>
</dbReference>
<keyword evidence="3" id="KW-0808">Transferase</keyword>